<evidence type="ECO:0008006" key="4">
    <source>
        <dbReference type="Google" id="ProtNLM"/>
    </source>
</evidence>
<evidence type="ECO:0000313" key="3">
    <source>
        <dbReference type="Proteomes" id="UP000799778"/>
    </source>
</evidence>
<feature type="compositionally biased region" description="Acidic residues" evidence="1">
    <location>
        <begin position="290"/>
        <end position="302"/>
    </location>
</feature>
<proteinExistence type="predicted"/>
<dbReference type="RefSeq" id="XP_033378109.1">
    <property type="nucleotide sequence ID" value="XM_033529528.1"/>
</dbReference>
<reference evidence="2" key="1">
    <citation type="journal article" date="2020" name="Stud. Mycol.">
        <title>101 Dothideomycetes genomes: a test case for predicting lifestyles and emergence of pathogens.</title>
        <authorList>
            <person name="Haridas S."/>
            <person name="Albert R."/>
            <person name="Binder M."/>
            <person name="Bloem J."/>
            <person name="Labutti K."/>
            <person name="Salamov A."/>
            <person name="Andreopoulos B."/>
            <person name="Baker S."/>
            <person name="Barry K."/>
            <person name="Bills G."/>
            <person name="Bluhm B."/>
            <person name="Cannon C."/>
            <person name="Castanera R."/>
            <person name="Culley D."/>
            <person name="Daum C."/>
            <person name="Ezra D."/>
            <person name="Gonzalez J."/>
            <person name="Henrissat B."/>
            <person name="Kuo A."/>
            <person name="Liang C."/>
            <person name="Lipzen A."/>
            <person name="Lutzoni F."/>
            <person name="Magnuson J."/>
            <person name="Mondo S."/>
            <person name="Nolan M."/>
            <person name="Ohm R."/>
            <person name="Pangilinan J."/>
            <person name="Park H.-J."/>
            <person name="Ramirez L."/>
            <person name="Alfaro M."/>
            <person name="Sun H."/>
            <person name="Tritt A."/>
            <person name="Yoshinaga Y."/>
            <person name="Zwiers L.-H."/>
            <person name="Turgeon B."/>
            <person name="Goodwin S."/>
            <person name="Spatafora J."/>
            <person name="Crous P."/>
            <person name="Grigoriev I."/>
        </authorList>
    </citation>
    <scope>NUCLEOTIDE SEQUENCE</scope>
    <source>
        <strain evidence="2">CBS 175.79</strain>
    </source>
</reference>
<dbReference type="Pfam" id="PF16815">
    <property type="entry name" value="HRI1"/>
    <property type="match status" value="1"/>
</dbReference>
<evidence type="ECO:0000256" key="1">
    <source>
        <dbReference type="SAM" id="MobiDB-lite"/>
    </source>
</evidence>
<gene>
    <name evidence="2" type="ORF">BU24DRAFT_428641</name>
</gene>
<dbReference type="OrthoDB" id="4045395at2759"/>
<dbReference type="AlphaFoldDB" id="A0A6A5XA22"/>
<dbReference type="InterPro" id="IPR043047">
    <property type="entry name" value="Hri1_N_sf"/>
</dbReference>
<dbReference type="CDD" id="cd11693">
    <property type="entry name" value="HRI1_C_like"/>
    <property type="match status" value="1"/>
</dbReference>
<feature type="region of interest" description="Disordered" evidence="1">
    <location>
        <begin position="290"/>
        <end position="310"/>
    </location>
</feature>
<dbReference type="GeneID" id="54286925"/>
<protein>
    <recommendedName>
        <fullName evidence="4">Protein HRI1</fullName>
    </recommendedName>
</protein>
<organism evidence="2 3">
    <name type="scientific">Aaosphaeria arxii CBS 175.79</name>
    <dbReference type="NCBI Taxonomy" id="1450172"/>
    <lineage>
        <taxon>Eukaryota</taxon>
        <taxon>Fungi</taxon>
        <taxon>Dikarya</taxon>
        <taxon>Ascomycota</taxon>
        <taxon>Pezizomycotina</taxon>
        <taxon>Dothideomycetes</taxon>
        <taxon>Pleosporomycetidae</taxon>
        <taxon>Pleosporales</taxon>
        <taxon>Pleosporales incertae sedis</taxon>
        <taxon>Aaosphaeria</taxon>
    </lineage>
</organism>
<sequence length="310" mass="34141">MSTNSPTLPAPGRNANISTRDYIIYLGNYPLPPETPIPYSTHLPQHNPLNLPYGPSEPTSTLVLTSPSSTFVDLRILKPLQDGDHLLPNQGGPMHRVEWAFAGTSTSATIPGREDEEIPVTHSTWRHDIDTRFLLHEAIPVDEGDMYDLGSGRALEFGHAFNEHLGHEVAYEEMWADLSIEPVFPHTTMKVCCVLKLDDKEGRAKGVIVRLGQFCQGLLRKGEGWVIERWEFEESEGGGAVGGSWKRTVRVGDMFLPCAVAFKREGVQVGTTVEVDGGTWVVDEYLEWTEDGNDVDGGDDNGDGEKNSGV</sequence>
<keyword evidence="3" id="KW-1185">Reference proteome</keyword>
<dbReference type="EMBL" id="ML978078">
    <property type="protein sequence ID" value="KAF2009770.1"/>
    <property type="molecule type" value="Genomic_DNA"/>
</dbReference>
<dbReference type="InterPro" id="IPR031818">
    <property type="entry name" value="Hri1"/>
</dbReference>
<dbReference type="Proteomes" id="UP000799778">
    <property type="component" value="Unassembled WGS sequence"/>
</dbReference>
<evidence type="ECO:0000313" key="2">
    <source>
        <dbReference type="EMBL" id="KAF2009770.1"/>
    </source>
</evidence>
<name>A0A6A5XA22_9PLEO</name>
<dbReference type="Gene3D" id="2.40.128.320">
    <property type="entry name" value="Protein HRI1, N-terminal domain"/>
    <property type="match status" value="1"/>
</dbReference>
<accession>A0A6A5XA22</accession>